<dbReference type="PROSITE" id="PS51257">
    <property type="entry name" value="PROKAR_LIPOPROTEIN"/>
    <property type="match status" value="1"/>
</dbReference>
<accession>A0ABX6LKR4</accession>
<keyword evidence="2" id="KW-1185">Reference proteome</keyword>
<dbReference type="RefSeq" id="WP_168861664.1">
    <property type="nucleotide sequence ID" value="NZ_CP051204.2"/>
</dbReference>
<reference evidence="2" key="1">
    <citation type="submission" date="2020-04" db="EMBL/GenBank/DDBJ databases">
        <authorList>
            <person name="Kittiwongwattana C."/>
        </authorList>
    </citation>
    <scope>NUCLEOTIDE SEQUENCE [LARGE SCALE GENOMIC DNA]</scope>
    <source>
        <strain evidence="2">1303</strain>
    </source>
</reference>
<gene>
    <name evidence="1" type="ORF">HF324_23770</name>
</gene>
<organism evidence="1 2">
    <name type="scientific">Chitinophaga oryzae</name>
    <dbReference type="NCBI Taxonomy" id="2725414"/>
    <lineage>
        <taxon>Bacteria</taxon>
        <taxon>Pseudomonadati</taxon>
        <taxon>Bacteroidota</taxon>
        <taxon>Chitinophagia</taxon>
        <taxon>Chitinophagales</taxon>
        <taxon>Chitinophagaceae</taxon>
        <taxon>Chitinophaga</taxon>
    </lineage>
</organism>
<evidence type="ECO:0000313" key="2">
    <source>
        <dbReference type="Proteomes" id="UP000503144"/>
    </source>
</evidence>
<proteinExistence type="predicted"/>
<sequence>MDAIIRFFTRRQYKNLFLLTWVVLGLLQACFSELWDDEAYYWVYSRHMDWGYFDHPP</sequence>
<evidence type="ECO:0000313" key="1">
    <source>
        <dbReference type="EMBL" id="QJB40690.1"/>
    </source>
</evidence>
<dbReference type="Proteomes" id="UP000503144">
    <property type="component" value="Chromosome"/>
</dbReference>
<reference evidence="1 2" key="2">
    <citation type="submission" date="2020-09" db="EMBL/GenBank/DDBJ databases">
        <authorList>
            <person name="Kittiwongwattana C."/>
        </authorList>
    </citation>
    <scope>NUCLEOTIDE SEQUENCE [LARGE SCALE GENOMIC DNA]</scope>
    <source>
        <strain evidence="1 2">1303</strain>
    </source>
</reference>
<name>A0ABX6LKR4_9BACT</name>
<protein>
    <submittedName>
        <fullName evidence="1">Uncharacterized protein</fullName>
    </submittedName>
</protein>
<dbReference type="EMBL" id="CP051204">
    <property type="protein sequence ID" value="QJB40690.1"/>
    <property type="molecule type" value="Genomic_DNA"/>
</dbReference>